<dbReference type="InterPro" id="IPR000086">
    <property type="entry name" value="NUDIX_hydrolase_dom"/>
</dbReference>
<dbReference type="SUPFAM" id="SSF55811">
    <property type="entry name" value="Nudix"/>
    <property type="match status" value="1"/>
</dbReference>
<dbReference type="CDD" id="cd04685">
    <property type="entry name" value="NUDIX_Hydrolase"/>
    <property type="match status" value="1"/>
</dbReference>
<name>A0A0H2KYN4_9MICO</name>
<dbReference type="PANTHER" id="PTHR43046">
    <property type="entry name" value="GDP-MANNOSE MANNOSYL HYDROLASE"/>
    <property type="match status" value="1"/>
</dbReference>
<proteinExistence type="predicted"/>
<sequence>MAEAAGAPSSLGPDWVLGDDGLYFRRGARVLLLDDADRILLARGHDVDQPERSWWFTIGGGVDPGESDRDAALREVREETGILLDPGALVGPVYTRSAIFDFYRQHCRQDEVLFLARVDDASGDGGDAGTLSRDGWTDVELDVVDEMRWWSLDDLRGVEIEVFPEGLPDLVTPLLGGWDGVTHHLGIARED</sequence>
<dbReference type="Pfam" id="PF00293">
    <property type="entry name" value="NUDIX"/>
    <property type="match status" value="1"/>
</dbReference>
<organism evidence="5 6">
    <name type="scientific">Cellulosimicrobium funkei</name>
    <dbReference type="NCBI Taxonomy" id="264251"/>
    <lineage>
        <taxon>Bacteria</taxon>
        <taxon>Bacillati</taxon>
        <taxon>Actinomycetota</taxon>
        <taxon>Actinomycetes</taxon>
        <taxon>Micrococcales</taxon>
        <taxon>Promicromonosporaceae</taxon>
        <taxon>Cellulosimicrobium</taxon>
    </lineage>
</organism>
<reference evidence="5 6" key="1">
    <citation type="submission" date="2014-05" db="EMBL/GenBank/DDBJ databases">
        <title>Cellulosimicrobium funkei U11 genome.</title>
        <authorList>
            <person name="Hu C."/>
            <person name="Gong Y."/>
            <person name="Wan W."/>
            <person name="Jiang M."/>
        </authorList>
    </citation>
    <scope>NUCLEOTIDE SEQUENCE [LARGE SCALE GENOMIC DNA]</scope>
    <source>
        <strain evidence="5 6">U11</strain>
    </source>
</reference>
<evidence type="ECO:0000313" key="6">
    <source>
        <dbReference type="Proteomes" id="UP000035265"/>
    </source>
</evidence>
<evidence type="ECO:0000256" key="1">
    <source>
        <dbReference type="ARBA" id="ARBA00001946"/>
    </source>
</evidence>
<protein>
    <submittedName>
        <fullName evidence="5">NUDIX hydrolase</fullName>
    </submittedName>
</protein>
<keyword evidence="6" id="KW-1185">Reference proteome</keyword>
<dbReference type="PROSITE" id="PS51462">
    <property type="entry name" value="NUDIX"/>
    <property type="match status" value="1"/>
</dbReference>
<dbReference type="PROSITE" id="PS00893">
    <property type="entry name" value="NUDIX_BOX"/>
    <property type="match status" value="1"/>
</dbReference>
<dbReference type="EMBL" id="JNBQ01000048">
    <property type="protein sequence ID" value="KLN33052.1"/>
    <property type="molecule type" value="Genomic_DNA"/>
</dbReference>
<accession>A0A0H2KYN4</accession>
<dbReference type="PANTHER" id="PTHR43046:SF12">
    <property type="entry name" value="GDP-MANNOSE MANNOSYL HYDROLASE"/>
    <property type="match status" value="1"/>
</dbReference>
<dbReference type="InterPro" id="IPR015797">
    <property type="entry name" value="NUDIX_hydrolase-like_dom_sf"/>
</dbReference>
<keyword evidence="2 5" id="KW-0378">Hydrolase</keyword>
<gene>
    <name evidence="5" type="ORF">FB00_19670</name>
</gene>
<evidence type="ECO:0000256" key="2">
    <source>
        <dbReference type="ARBA" id="ARBA00022801"/>
    </source>
</evidence>
<evidence type="ECO:0000256" key="3">
    <source>
        <dbReference type="ARBA" id="ARBA00022842"/>
    </source>
</evidence>
<dbReference type="RefSeq" id="WP_047234537.1">
    <property type="nucleotide sequence ID" value="NZ_JNBQ01000048.1"/>
</dbReference>
<dbReference type="InterPro" id="IPR020084">
    <property type="entry name" value="NUDIX_hydrolase_CS"/>
</dbReference>
<comment type="cofactor">
    <cofactor evidence="1">
        <name>Mg(2+)</name>
        <dbReference type="ChEBI" id="CHEBI:18420"/>
    </cofactor>
</comment>
<evidence type="ECO:0000259" key="4">
    <source>
        <dbReference type="PROSITE" id="PS51462"/>
    </source>
</evidence>
<feature type="domain" description="Nudix hydrolase" evidence="4">
    <location>
        <begin position="23"/>
        <end position="173"/>
    </location>
</feature>
<dbReference type="GO" id="GO:0016787">
    <property type="term" value="F:hydrolase activity"/>
    <property type="evidence" value="ECO:0007669"/>
    <property type="project" value="UniProtKB-KW"/>
</dbReference>
<dbReference type="PATRIC" id="fig|264251.5.peg.3986"/>
<dbReference type="STRING" id="264251.FB00_19670"/>
<dbReference type="Gene3D" id="3.90.79.10">
    <property type="entry name" value="Nucleoside Triphosphate Pyrophosphohydrolase"/>
    <property type="match status" value="1"/>
</dbReference>
<comment type="caution">
    <text evidence="5">The sequence shown here is derived from an EMBL/GenBank/DDBJ whole genome shotgun (WGS) entry which is preliminary data.</text>
</comment>
<evidence type="ECO:0000313" key="5">
    <source>
        <dbReference type="EMBL" id="KLN33052.1"/>
    </source>
</evidence>
<keyword evidence="3" id="KW-0460">Magnesium</keyword>
<dbReference type="Proteomes" id="UP000035265">
    <property type="component" value="Unassembled WGS sequence"/>
</dbReference>
<dbReference type="AlphaFoldDB" id="A0A0H2KYN4"/>